<dbReference type="RefSeq" id="WP_193120701.1">
    <property type="nucleotide sequence ID" value="NZ_JADBGI010000003.1"/>
</dbReference>
<name>A0ABR9P2L0_9ACTN</name>
<dbReference type="Proteomes" id="UP000806528">
    <property type="component" value="Unassembled WGS sequence"/>
</dbReference>
<feature type="region of interest" description="Disordered" evidence="1">
    <location>
        <begin position="1"/>
        <end position="24"/>
    </location>
</feature>
<sequence>MAHPPPPPPRQRAQSQEPDADRTRERLSAFLGTDVRPREFTLPGGTRIAVDHADAGDPPHLIAQSSALGDRLRSAHRNKAIADAFKLAWLRDHHLPDTRAALVVGAPFARTLVPRTWLTEALAAAEIVILVDGDPLHTLQLDTSP</sequence>
<dbReference type="EMBL" id="JADBGI010000003">
    <property type="protein sequence ID" value="MBE2998074.1"/>
    <property type="molecule type" value="Genomic_DNA"/>
</dbReference>
<evidence type="ECO:0000256" key="1">
    <source>
        <dbReference type="SAM" id="MobiDB-lite"/>
    </source>
</evidence>
<accession>A0ABR9P2L0</accession>
<feature type="compositionally biased region" description="Pro residues" evidence="1">
    <location>
        <begin position="1"/>
        <end position="10"/>
    </location>
</feature>
<reference evidence="2 3" key="1">
    <citation type="submission" date="2020-09" db="EMBL/GenBank/DDBJ databases">
        <title>Diversity and distribution of actinomycetes associated with coral in the coast of Hainan.</title>
        <authorList>
            <person name="Li F."/>
        </authorList>
    </citation>
    <scope>NUCLEOTIDE SEQUENCE [LARGE SCALE GENOMIC DNA]</scope>
    <source>
        <strain evidence="2 3">HNM0947</strain>
    </source>
</reference>
<gene>
    <name evidence="2" type="ORF">IDM40_05045</name>
</gene>
<protein>
    <submittedName>
        <fullName evidence="2">Uncharacterized protein</fullName>
    </submittedName>
</protein>
<organism evidence="2 3">
    <name type="scientific">Nocardiopsis coralli</name>
    <dbReference type="NCBI Taxonomy" id="2772213"/>
    <lineage>
        <taxon>Bacteria</taxon>
        <taxon>Bacillati</taxon>
        <taxon>Actinomycetota</taxon>
        <taxon>Actinomycetes</taxon>
        <taxon>Streptosporangiales</taxon>
        <taxon>Nocardiopsidaceae</taxon>
        <taxon>Nocardiopsis</taxon>
    </lineage>
</organism>
<evidence type="ECO:0000313" key="2">
    <source>
        <dbReference type="EMBL" id="MBE2998074.1"/>
    </source>
</evidence>
<proteinExistence type="predicted"/>
<evidence type="ECO:0000313" key="3">
    <source>
        <dbReference type="Proteomes" id="UP000806528"/>
    </source>
</evidence>
<comment type="caution">
    <text evidence="2">The sequence shown here is derived from an EMBL/GenBank/DDBJ whole genome shotgun (WGS) entry which is preliminary data.</text>
</comment>
<keyword evidence="3" id="KW-1185">Reference proteome</keyword>